<dbReference type="PRINTS" id="PR00344">
    <property type="entry name" value="BCTRLSENSOR"/>
</dbReference>
<feature type="domain" description="HPt" evidence="19">
    <location>
        <begin position="1015"/>
        <end position="1119"/>
    </location>
</feature>
<dbReference type="PANTHER" id="PTHR45339">
    <property type="entry name" value="HYBRID SIGNAL TRANSDUCTION HISTIDINE KINASE J"/>
    <property type="match status" value="1"/>
</dbReference>
<feature type="domain" description="Histidine kinase" evidence="15">
    <location>
        <begin position="605"/>
        <end position="826"/>
    </location>
</feature>
<feature type="transmembrane region" description="Helical" evidence="14">
    <location>
        <begin position="72"/>
        <end position="90"/>
    </location>
</feature>
<evidence type="ECO:0000313" key="20">
    <source>
        <dbReference type="EMBL" id="BBP47043.1"/>
    </source>
</evidence>
<evidence type="ECO:0000256" key="1">
    <source>
        <dbReference type="ARBA" id="ARBA00000085"/>
    </source>
</evidence>
<dbReference type="InterPro" id="IPR035965">
    <property type="entry name" value="PAS-like_dom_sf"/>
</dbReference>
<dbReference type="SUPFAM" id="SSF55785">
    <property type="entry name" value="PYP-like sensor domain (PAS domain)"/>
    <property type="match status" value="3"/>
</dbReference>
<dbReference type="SMART" id="SM00387">
    <property type="entry name" value="HATPase_c"/>
    <property type="match status" value="1"/>
</dbReference>
<dbReference type="RefSeq" id="WP_173274121.1">
    <property type="nucleotide sequence ID" value="NZ_AP021889.1"/>
</dbReference>
<dbReference type="SMART" id="SM00091">
    <property type="entry name" value="PAS"/>
    <property type="match status" value="3"/>
</dbReference>
<feature type="domain" description="PAS" evidence="17">
    <location>
        <begin position="463"/>
        <end position="505"/>
    </location>
</feature>
<keyword evidence="21" id="KW-1185">Reference proteome</keyword>
<dbReference type="InterPro" id="IPR036097">
    <property type="entry name" value="HisK_dim/P_sf"/>
</dbReference>
<evidence type="ECO:0000256" key="9">
    <source>
        <dbReference type="ARBA" id="ARBA00022989"/>
    </source>
</evidence>
<evidence type="ECO:0000259" key="15">
    <source>
        <dbReference type="PROSITE" id="PS50109"/>
    </source>
</evidence>
<dbReference type="Gene3D" id="1.20.120.160">
    <property type="entry name" value="HPT domain"/>
    <property type="match status" value="1"/>
</dbReference>
<dbReference type="CDD" id="cd00130">
    <property type="entry name" value="PAS"/>
    <property type="match status" value="1"/>
</dbReference>
<dbReference type="PROSITE" id="PS50109">
    <property type="entry name" value="HIS_KIN"/>
    <property type="match status" value="1"/>
</dbReference>
<feature type="domain" description="Response regulatory" evidence="16">
    <location>
        <begin position="859"/>
        <end position="977"/>
    </location>
</feature>
<dbReference type="InterPro" id="IPR003661">
    <property type="entry name" value="HisK_dim/P_dom"/>
</dbReference>
<dbReference type="SUPFAM" id="SSF47226">
    <property type="entry name" value="Histidine-containing phosphotransfer domain, HPT domain"/>
    <property type="match status" value="1"/>
</dbReference>
<feature type="transmembrane region" description="Helical" evidence="14">
    <location>
        <begin position="44"/>
        <end position="65"/>
    </location>
</feature>
<dbReference type="Pfam" id="PF02518">
    <property type="entry name" value="HATPase_c"/>
    <property type="match status" value="1"/>
</dbReference>
<comment type="subcellular location">
    <subcellularLocation>
        <location evidence="2">Cell membrane</location>
        <topology evidence="2">Multi-pass membrane protein</topology>
    </subcellularLocation>
</comment>
<evidence type="ECO:0000256" key="6">
    <source>
        <dbReference type="ARBA" id="ARBA00022692"/>
    </source>
</evidence>
<dbReference type="Pfam" id="PF00512">
    <property type="entry name" value="HisKA"/>
    <property type="match status" value="1"/>
</dbReference>
<evidence type="ECO:0000256" key="10">
    <source>
        <dbReference type="ARBA" id="ARBA00023012"/>
    </source>
</evidence>
<dbReference type="SUPFAM" id="SSF52172">
    <property type="entry name" value="CheY-like"/>
    <property type="match status" value="1"/>
</dbReference>
<dbReference type="SMART" id="SM00086">
    <property type="entry name" value="PAC"/>
    <property type="match status" value="3"/>
</dbReference>
<dbReference type="GO" id="GO:0005886">
    <property type="term" value="C:plasma membrane"/>
    <property type="evidence" value="ECO:0007669"/>
    <property type="project" value="UniProtKB-SubCell"/>
</dbReference>
<feature type="transmembrane region" description="Helical" evidence="14">
    <location>
        <begin position="96"/>
        <end position="114"/>
    </location>
</feature>
<evidence type="ECO:0000256" key="8">
    <source>
        <dbReference type="ARBA" id="ARBA00022840"/>
    </source>
</evidence>
<dbReference type="PROSITE" id="PS50112">
    <property type="entry name" value="PAS"/>
    <property type="match status" value="1"/>
</dbReference>
<evidence type="ECO:0000256" key="14">
    <source>
        <dbReference type="SAM" id="Phobius"/>
    </source>
</evidence>
<evidence type="ECO:0000259" key="19">
    <source>
        <dbReference type="PROSITE" id="PS50894"/>
    </source>
</evidence>
<evidence type="ECO:0000256" key="3">
    <source>
        <dbReference type="ARBA" id="ARBA00012438"/>
    </source>
</evidence>
<dbReference type="InterPro" id="IPR005467">
    <property type="entry name" value="His_kinase_dom"/>
</dbReference>
<evidence type="ECO:0000259" key="17">
    <source>
        <dbReference type="PROSITE" id="PS50112"/>
    </source>
</evidence>
<dbReference type="CDD" id="cd16922">
    <property type="entry name" value="HATPase_EvgS-ArcB-TorS-like"/>
    <property type="match status" value="1"/>
</dbReference>
<keyword evidence="10" id="KW-0902">Two-component regulatory system</keyword>
<comment type="catalytic activity">
    <reaction evidence="1">
        <text>ATP + protein L-histidine = ADP + protein N-phospho-L-histidine.</text>
        <dbReference type="EC" id="2.7.13.3"/>
    </reaction>
</comment>
<dbReference type="CDD" id="cd00082">
    <property type="entry name" value="HisKA"/>
    <property type="match status" value="1"/>
</dbReference>
<dbReference type="GO" id="GO:0005524">
    <property type="term" value="F:ATP binding"/>
    <property type="evidence" value="ECO:0007669"/>
    <property type="project" value="UniProtKB-KW"/>
</dbReference>
<keyword evidence="5 13" id="KW-0597">Phosphoprotein</keyword>
<dbReference type="InterPro" id="IPR001789">
    <property type="entry name" value="Sig_transdc_resp-reg_receiver"/>
</dbReference>
<dbReference type="PROSITE" id="PS50110">
    <property type="entry name" value="RESPONSE_REGULATORY"/>
    <property type="match status" value="1"/>
</dbReference>
<dbReference type="SMART" id="SM00448">
    <property type="entry name" value="REC"/>
    <property type="match status" value="1"/>
</dbReference>
<dbReference type="InterPro" id="IPR000700">
    <property type="entry name" value="PAS-assoc_C"/>
</dbReference>
<dbReference type="EC" id="2.7.13.3" evidence="3"/>
<evidence type="ECO:0000313" key="21">
    <source>
        <dbReference type="Proteomes" id="UP000501726"/>
    </source>
</evidence>
<evidence type="ECO:0000256" key="11">
    <source>
        <dbReference type="ARBA" id="ARBA00023136"/>
    </source>
</evidence>
<dbReference type="FunFam" id="3.30.565.10:FF:000010">
    <property type="entry name" value="Sensor histidine kinase RcsC"/>
    <property type="match status" value="1"/>
</dbReference>
<dbReference type="SMART" id="SM00388">
    <property type="entry name" value="HisKA"/>
    <property type="match status" value="1"/>
</dbReference>
<dbReference type="InterPro" id="IPR011006">
    <property type="entry name" value="CheY-like_superfamily"/>
</dbReference>
<dbReference type="Pfam" id="PF13426">
    <property type="entry name" value="PAS_9"/>
    <property type="match status" value="1"/>
</dbReference>
<dbReference type="Gene3D" id="1.10.287.130">
    <property type="match status" value="1"/>
</dbReference>
<evidence type="ECO:0000256" key="7">
    <source>
        <dbReference type="ARBA" id="ARBA00022741"/>
    </source>
</evidence>
<evidence type="ECO:0000256" key="13">
    <source>
        <dbReference type="PROSITE-ProRule" id="PRU00169"/>
    </source>
</evidence>
<dbReference type="PANTHER" id="PTHR45339:SF1">
    <property type="entry name" value="HYBRID SIGNAL TRANSDUCTION HISTIDINE KINASE J"/>
    <property type="match status" value="1"/>
</dbReference>
<dbReference type="Pfam" id="PF01627">
    <property type="entry name" value="Hpt"/>
    <property type="match status" value="1"/>
</dbReference>
<dbReference type="GO" id="GO:0000155">
    <property type="term" value="F:phosphorelay sensor kinase activity"/>
    <property type="evidence" value="ECO:0007669"/>
    <property type="project" value="InterPro"/>
</dbReference>
<protein>
    <recommendedName>
        <fullName evidence="3">histidine kinase</fullName>
        <ecNumber evidence="3">2.7.13.3</ecNumber>
    </recommendedName>
</protein>
<reference evidence="21" key="1">
    <citation type="submission" date="2019-11" db="EMBL/GenBank/DDBJ databases">
        <title>Isolation and characterization of two novel species in the genus Thiomicrorhabdus.</title>
        <authorList>
            <person name="Mochizuki J."/>
            <person name="Kojima H."/>
            <person name="Fukui M."/>
        </authorList>
    </citation>
    <scope>NUCLEOTIDE SEQUENCE [LARGE SCALE GENOMIC DNA]</scope>
    <source>
        <strain evidence="21">aks77</strain>
    </source>
</reference>
<dbReference type="InterPro" id="IPR004358">
    <property type="entry name" value="Sig_transdc_His_kin-like_C"/>
</dbReference>
<sequence>MSFSNVQLDKFARYQKQLLTRLLGIIVLAALVLVPASWLRIFEIGFHPVMWLHAFMLLVLLLAWWGRQRLSSNLITSLLLVLFTALGIGASIKTGIVFYAVGFFVIGLIIAGLYFKGRVLVLIAALQASYIGYGFYLESSTIIDAFVSSTTVFILSLIVIFISRSSQQDLLTSNRLLSRQKRLSERRREQLAQEHKRLDTAFTFSMDGLIEIDITQEFVRLSPRASEILGLEKNTQSLYLREFEQCIDRRDRLNLQHAFTDFMAGSQTEHKLQYRIARNDQQVVWVQQNCQVIKLNEQGLPCKGLCLLKDISLQKSAQEAIDAKRLVLARVVEAAGQGIWQAQRNDDYWEFDFSPVFYQIIGHSQPDNGHLTLLNFIELVHPADQPMCLQAFNKNIPASGSYHLEFRVLTEEAQVRWVSAYGLYLEPDRHGLPKRNIGSLRDITEAKTLQADLMAAKESADAERIRLKTLMETANNGIHLIDEQANVIEANRYFLDMLGYQQSDIGWLNVADFEVNFERAQIHSVLKNLQASPDSTLVFDSKHRRKDGSVFDVQITLKLVELSGQQVFYAMSRDISDRKVYEQELLRAKRQAEEAAAAKSQFLANMSHEIRTPLNAVMNFLQFLRESPLNHEQSNYLAKAQQASQHLLDILLDILDFSKMDADAVTLHKQPFYLPELVSQLQLQLQHRAELKGLKLSFEIDPALPEHLVGDAKRLLQVLLNLTANAIKYTEQGSVVVSFELLSNLDGQVHFECRVRDTGVGIDAAILPDLFRPFTQVDSSHTRAASGVGLGLSICQQLLSLMGAQLQADSSLGKGSVFRFQITLPVSHSKQSVEPRSFSGGYLPTQTELAASSVLQGVRILLAEDNSLNQEAMQIMLSRYGAVLEIVTDGAKAVQVMRERSDEFDLLLMDIQMPVLDGISAARAIRALPNIQQKPMIALSASAQQEDRAAAQEAGMNGYLLKPFAREDFLQLVEQLQISPLGKHGNYIDNTAQLAVAPSMTGFELSAALERLDGSNELLLRMCRFFVDSLQETVPQLKTLMKSPVSTDDLVVLRKVLHRLLGSAAVVGAVTLSEKLTACQDVLKATDNVQEIDWLELENALISAISQAISALQSLLEEP</sequence>
<accession>A0A6F8PY22</accession>
<keyword evidence="11 14" id="KW-0472">Membrane</keyword>
<dbReference type="AlphaFoldDB" id="A0A6F8PY22"/>
<dbReference type="SUPFAM" id="SSF47384">
    <property type="entry name" value="Homodimeric domain of signal transducing histidine kinase"/>
    <property type="match status" value="1"/>
</dbReference>
<feature type="transmembrane region" description="Helical" evidence="14">
    <location>
        <begin position="119"/>
        <end position="136"/>
    </location>
</feature>
<gene>
    <name evidence="20" type="ORF">THMIRHAS_24160</name>
</gene>
<keyword evidence="7" id="KW-0547">Nucleotide-binding</keyword>
<evidence type="ECO:0000256" key="2">
    <source>
        <dbReference type="ARBA" id="ARBA00004651"/>
    </source>
</evidence>
<dbReference type="Pfam" id="PF08447">
    <property type="entry name" value="PAS_3"/>
    <property type="match status" value="2"/>
</dbReference>
<dbReference type="KEGG" id="tse:THMIRHAS_24160"/>
<evidence type="ECO:0000256" key="5">
    <source>
        <dbReference type="ARBA" id="ARBA00022553"/>
    </source>
</evidence>
<dbReference type="InterPro" id="IPR036641">
    <property type="entry name" value="HPT_dom_sf"/>
</dbReference>
<proteinExistence type="predicted"/>
<feature type="modified residue" description="4-aspartylphosphate" evidence="13">
    <location>
        <position position="910"/>
    </location>
</feature>
<keyword evidence="9 14" id="KW-1133">Transmembrane helix</keyword>
<feature type="modified residue" description="Phosphohistidine" evidence="12">
    <location>
        <position position="1058"/>
    </location>
</feature>
<dbReference type="SUPFAM" id="SSF55874">
    <property type="entry name" value="ATPase domain of HSP90 chaperone/DNA topoisomerase II/histidine kinase"/>
    <property type="match status" value="1"/>
</dbReference>
<dbReference type="Proteomes" id="UP000501726">
    <property type="component" value="Chromosome"/>
</dbReference>
<dbReference type="CDD" id="cd17546">
    <property type="entry name" value="REC_hyHK_CKI1_RcsC-like"/>
    <property type="match status" value="1"/>
</dbReference>
<dbReference type="Pfam" id="PF00072">
    <property type="entry name" value="Response_reg"/>
    <property type="match status" value="1"/>
</dbReference>
<keyword evidence="8" id="KW-0067">ATP-binding</keyword>
<name>A0A6F8PY22_9GAMM</name>
<feature type="domain" description="PAC" evidence="18">
    <location>
        <begin position="402"/>
        <end position="455"/>
    </location>
</feature>
<organism evidence="20 21">
    <name type="scientific">Thiosulfatimonas sediminis</name>
    <dbReference type="NCBI Taxonomy" id="2675054"/>
    <lineage>
        <taxon>Bacteria</taxon>
        <taxon>Pseudomonadati</taxon>
        <taxon>Pseudomonadota</taxon>
        <taxon>Gammaproteobacteria</taxon>
        <taxon>Thiotrichales</taxon>
        <taxon>Piscirickettsiaceae</taxon>
        <taxon>Thiosulfatimonas</taxon>
    </lineage>
</organism>
<dbReference type="InterPro" id="IPR013655">
    <property type="entry name" value="PAS_fold_3"/>
</dbReference>
<evidence type="ECO:0000259" key="16">
    <source>
        <dbReference type="PROSITE" id="PS50110"/>
    </source>
</evidence>
<dbReference type="Gene3D" id="3.40.50.2300">
    <property type="match status" value="1"/>
</dbReference>
<dbReference type="PROSITE" id="PS50894">
    <property type="entry name" value="HPT"/>
    <property type="match status" value="1"/>
</dbReference>
<dbReference type="PROSITE" id="PS50113">
    <property type="entry name" value="PAC"/>
    <property type="match status" value="1"/>
</dbReference>
<dbReference type="InterPro" id="IPR003594">
    <property type="entry name" value="HATPase_dom"/>
</dbReference>
<dbReference type="Gene3D" id="3.30.450.20">
    <property type="entry name" value="PAS domain"/>
    <property type="match status" value="3"/>
</dbReference>
<dbReference type="InterPro" id="IPR001610">
    <property type="entry name" value="PAC"/>
</dbReference>
<dbReference type="InterPro" id="IPR008207">
    <property type="entry name" value="Sig_transdc_His_kin_Hpt_dom"/>
</dbReference>
<keyword evidence="4" id="KW-1003">Cell membrane</keyword>
<feature type="transmembrane region" description="Helical" evidence="14">
    <location>
        <begin position="18"/>
        <end position="38"/>
    </location>
</feature>
<dbReference type="EMBL" id="AP021889">
    <property type="protein sequence ID" value="BBP47043.1"/>
    <property type="molecule type" value="Genomic_DNA"/>
</dbReference>
<dbReference type="InterPro" id="IPR036890">
    <property type="entry name" value="HATPase_C_sf"/>
</dbReference>
<evidence type="ECO:0000256" key="4">
    <source>
        <dbReference type="ARBA" id="ARBA00022475"/>
    </source>
</evidence>
<evidence type="ECO:0000259" key="18">
    <source>
        <dbReference type="PROSITE" id="PS50113"/>
    </source>
</evidence>
<dbReference type="Gene3D" id="3.30.565.10">
    <property type="entry name" value="Histidine kinase-like ATPase, C-terminal domain"/>
    <property type="match status" value="1"/>
</dbReference>
<dbReference type="InterPro" id="IPR000014">
    <property type="entry name" value="PAS"/>
</dbReference>
<dbReference type="NCBIfam" id="TIGR00229">
    <property type="entry name" value="sensory_box"/>
    <property type="match status" value="1"/>
</dbReference>
<evidence type="ECO:0000256" key="12">
    <source>
        <dbReference type="PROSITE-ProRule" id="PRU00110"/>
    </source>
</evidence>
<keyword evidence="6 14" id="KW-0812">Transmembrane</keyword>